<dbReference type="PROSITE" id="PS50088">
    <property type="entry name" value="ANK_REPEAT"/>
    <property type="match status" value="1"/>
</dbReference>
<dbReference type="PANTHER" id="PTHR22677:SF4">
    <property type="entry name" value="USHER SYNDROME TYPE-1G PROTEIN-LIKE PROTEIN"/>
    <property type="match status" value="1"/>
</dbReference>
<comment type="caution">
    <text evidence="3">The sequence shown here is derived from an EMBL/GenBank/DDBJ whole genome shotgun (WGS) entry which is preliminary data.</text>
</comment>
<dbReference type="PROSITE" id="PS50297">
    <property type="entry name" value="ANK_REP_REGION"/>
    <property type="match status" value="1"/>
</dbReference>
<dbReference type="Proteomes" id="UP001472677">
    <property type="component" value="Unassembled WGS sequence"/>
</dbReference>
<proteinExistence type="predicted"/>
<reference evidence="3 4" key="1">
    <citation type="journal article" date="2024" name="G3 (Bethesda)">
        <title>Genome assembly of Hibiscus sabdariffa L. provides insights into metabolisms of medicinal natural products.</title>
        <authorList>
            <person name="Kim T."/>
        </authorList>
    </citation>
    <scope>NUCLEOTIDE SEQUENCE [LARGE SCALE GENOMIC DNA]</scope>
    <source>
        <strain evidence="3">TK-2024</strain>
        <tissue evidence="3">Old leaves</tissue>
    </source>
</reference>
<sequence>MIWGKHQCWRCRSLCMHCRREKNNFSLLKKIIHYGGDVTCPNHSGYTALHSAVCEANLEIVKFLVEQGANIDKLDSHRWKPRSLAEQQGHEETMAFFKSSKEMKTISEKPETLSIGKFSSEPILSKTSDQ</sequence>
<evidence type="ECO:0000313" key="4">
    <source>
        <dbReference type="Proteomes" id="UP001472677"/>
    </source>
</evidence>
<dbReference type="EMBL" id="JBBPBM010000231">
    <property type="protein sequence ID" value="KAK8499724.1"/>
    <property type="molecule type" value="Genomic_DNA"/>
</dbReference>
<feature type="compositionally biased region" description="Basic and acidic residues" evidence="2">
    <location>
        <begin position="101"/>
        <end position="111"/>
    </location>
</feature>
<evidence type="ECO:0000256" key="1">
    <source>
        <dbReference type="PROSITE-ProRule" id="PRU00023"/>
    </source>
</evidence>
<feature type="region of interest" description="Disordered" evidence="2">
    <location>
        <begin position="101"/>
        <end position="130"/>
    </location>
</feature>
<organism evidence="3 4">
    <name type="scientific">Hibiscus sabdariffa</name>
    <name type="common">roselle</name>
    <dbReference type="NCBI Taxonomy" id="183260"/>
    <lineage>
        <taxon>Eukaryota</taxon>
        <taxon>Viridiplantae</taxon>
        <taxon>Streptophyta</taxon>
        <taxon>Embryophyta</taxon>
        <taxon>Tracheophyta</taxon>
        <taxon>Spermatophyta</taxon>
        <taxon>Magnoliopsida</taxon>
        <taxon>eudicotyledons</taxon>
        <taxon>Gunneridae</taxon>
        <taxon>Pentapetalae</taxon>
        <taxon>rosids</taxon>
        <taxon>malvids</taxon>
        <taxon>Malvales</taxon>
        <taxon>Malvaceae</taxon>
        <taxon>Malvoideae</taxon>
        <taxon>Hibiscus</taxon>
    </lineage>
</organism>
<accession>A0ABR2B124</accession>
<feature type="repeat" description="ANK" evidence="1">
    <location>
        <begin position="44"/>
        <end position="76"/>
    </location>
</feature>
<dbReference type="InterPro" id="IPR039323">
    <property type="entry name" value="ANKRD_45/46/60"/>
</dbReference>
<gene>
    <name evidence="3" type="ORF">V6N12_041628</name>
</gene>
<dbReference type="PANTHER" id="PTHR22677">
    <property type="entry name" value="ANKYRIN REPEAT DOMAIN-CONTAINING PROTEIN 60"/>
    <property type="match status" value="1"/>
</dbReference>
<dbReference type="InterPro" id="IPR002110">
    <property type="entry name" value="Ankyrin_rpt"/>
</dbReference>
<dbReference type="Gene3D" id="1.25.40.20">
    <property type="entry name" value="Ankyrin repeat-containing domain"/>
    <property type="match status" value="1"/>
</dbReference>
<dbReference type="InterPro" id="IPR036770">
    <property type="entry name" value="Ankyrin_rpt-contain_sf"/>
</dbReference>
<evidence type="ECO:0000256" key="2">
    <source>
        <dbReference type="SAM" id="MobiDB-lite"/>
    </source>
</evidence>
<dbReference type="Pfam" id="PF12796">
    <property type="entry name" value="Ank_2"/>
    <property type="match status" value="1"/>
</dbReference>
<name>A0ABR2B124_9ROSI</name>
<dbReference type="SUPFAM" id="SSF48403">
    <property type="entry name" value="Ankyrin repeat"/>
    <property type="match status" value="1"/>
</dbReference>
<keyword evidence="1" id="KW-0040">ANK repeat</keyword>
<evidence type="ECO:0000313" key="3">
    <source>
        <dbReference type="EMBL" id="KAK8499724.1"/>
    </source>
</evidence>
<dbReference type="SMART" id="SM00248">
    <property type="entry name" value="ANK"/>
    <property type="match status" value="2"/>
</dbReference>
<protein>
    <submittedName>
        <fullName evidence="3">Uncharacterized protein</fullName>
    </submittedName>
</protein>
<keyword evidence="4" id="KW-1185">Reference proteome</keyword>